<dbReference type="SUPFAM" id="SSF46785">
    <property type="entry name" value="Winged helix' DNA-binding domain"/>
    <property type="match status" value="1"/>
</dbReference>
<sequence>MDTRLLNAFVVLADTGHFGEASKQLCISQPALTKQIKTLESQLDIVLFERGRHGAKLTQEGQYLLNQAQVVLRESHILEKQARQLVEPQKVSLYAGFGLSSLSFITSLLARFNQIEPNISVNIDDMSSHKMEEKLLMGELDVAFSRLPVMPPLQGIALTQEQLMLAIATQHITVLEADYNPLHYFDSLGLILLAPEKGKKLYQQIHAFLQQHKLAPRLLQQSQDIQTQLALVAAGLGIALVPKSAQLICDKQRVTLLPLSGLYTQWKIGVIWNSNIKNKERDLFIKIITEKIDIK</sequence>
<evidence type="ECO:0000256" key="1">
    <source>
        <dbReference type="ARBA" id="ARBA00009437"/>
    </source>
</evidence>
<evidence type="ECO:0000256" key="2">
    <source>
        <dbReference type="ARBA" id="ARBA00023015"/>
    </source>
</evidence>
<keyword evidence="2" id="KW-0805">Transcription regulation</keyword>
<dbReference type="CDD" id="cd08414">
    <property type="entry name" value="PBP2_LTTR_aromatics_like"/>
    <property type="match status" value="1"/>
</dbReference>
<dbReference type="InterPro" id="IPR005119">
    <property type="entry name" value="LysR_subst-bd"/>
</dbReference>
<evidence type="ECO:0000259" key="5">
    <source>
        <dbReference type="PROSITE" id="PS50931"/>
    </source>
</evidence>
<dbReference type="RefSeq" id="WP_004246524.1">
    <property type="nucleotide sequence ID" value="NZ_CABMNS010000001.1"/>
</dbReference>
<dbReference type="InterPro" id="IPR036390">
    <property type="entry name" value="WH_DNA-bd_sf"/>
</dbReference>
<dbReference type="PANTHER" id="PTHR30346:SF28">
    <property type="entry name" value="HTH-TYPE TRANSCRIPTIONAL REGULATOR CYNR"/>
    <property type="match status" value="1"/>
</dbReference>
<accession>A0A2X1X5H5</accession>
<dbReference type="EMBL" id="UGTS01000001">
    <property type="protein sequence ID" value="SUC11974.1"/>
    <property type="molecule type" value="Genomic_DNA"/>
</dbReference>
<keyword evidence="4" id="KW-0804">Transcription</keyword>
<evidence type="ECO:0000313" key="7">
    <source>
        <dbReference type="EMBL" id="SPY95254.1"/>
    </source>
</evidence>
<reference evidence="6" key="2">
    <citation type="submission" date="2023-06" db="EMBL/GenBank/DDBJ databases">
        <authorList>
            <consortium name="Clinical and Environmental Microbiology Branch: Whole genome sequencing antimicrobial resistance pathogens in the healthcare setting"/>
        </authorList>
    </citation>
    <scope>NUCLEOTIDE SEQUENCE</scope>
    <source>
        <strain evidence="6">Microbial</strain>
    </source>
</reference>
<dbReference type="AlphaFoldDB" id="A0A2X1X5H5"/>
<feature type="domain" description="HTH lysR-type" evidence="5">
    <location>
        <begin position="1"/>
        <end position="58"/>
    </location>
</feature>
<dbReference type="InterPro" id="IPR036388">
    <property type="entry name" value="WH-like_DNA-bd_sf"/>
</dbReference>
<dbReference type="GO" id="GO:0032993">
    <property type="term" value="C:protein-DNA complex"/>
    <property type="evidence" value="ECO:0007669"/>
    <property type="project" value="TreeGrafter"/>
</dbReference>
<dbReference type="InterPro" id="IPR000847">
    <property type="entry name" value="LysR_HTH_N"/>
</dbReference>
<dbReference type="EMBL" id="UAUE01000008">
    <property type="protein sequence ID" value="SPY95254.1"/>
    <property type="molecule type" value="Genomic_DNA"/>
</dbReference>
<evidence type="ECO:0000313" key="9">
    <source>
        <dbReference type="Proteomes" id="UP000251485"/>
    </source>
</evidence>
<dbReference type="Pfam" id="PF03466">
    <property type="entry name" value="LysR_substrate"/>
    <property type="match status" value="1"/>
</dbReference>
<keyword evidence="3" id="KW-0238">DNA-binding</keyword>
<dbReference type="GO" id="GO:0003677">
    <property type="term" value="F:DNA binding"/>
    <property type="evidence" value="ECO:0007669"/>
    <property type="project" value="UniProtKB-KW"/>
</dbReference>
<dbReference type="Proteomes" id="UP000251485">
    <property type="component" value="Unassembled WGS sequence"/>
</dbReference>
<dbReference type="SUPFAM" id="SSF53850">
    <property type="entry name" value="Periplasmic binding protein-like II"/>
    <property type="match status" value="1"/>
</dbReference>
<evidence type="ECO:0000313" key="8">
    <source>
        <dbReference type="EMBL" id="SUC11974.1"/>
    </source>
</evidence>
<organism evidence="8 10">
    <name type="scientific">Proteus mirabilis</name>
    <dbReference type="NCBI Taxonomy" id="584"/>
    <lineage>
        <taxon>Bacteria</taxon>
        <taxon>Pseudomonadati</taxon>
        <taxon>Pseudomonadota</taxon>
        <taxon>Gammaproteobacteria</taxon>
        <taxon>Enterobacterales</taxon>
        <taxon>Morganellaceae</taxon>
        <taxon>Proteus</taxon>
    </lineage>
</organism>
<evidence type="ECO:0000256" key="3">
    <source>
        <dbReference type="ARBA" id="ARBA00023125"/>
    </source>
</evidence>
<reference evidence="9 10" key="1">
    <citation type="submission" date="2018-06" db="EMBL/GenBank/DDBJ databases">
        <authorList>
            <consortium name="Pathogen Informatics"/>
            <person name="Doyle S."/>
        </authorList>
    </citation>
    <scope>NUCLEOTIDE SEQUENCE [LARGE SCALE GENOMIC DNA]</scope>
    <source>
        <strain evidence="7 9">NCTC10975</strain>
        <strain evidence="8 10">NCTC11938</strain>
    </source>
</reference>
<dbReference type="Gene3D" id="3.40.190.10">
    <property type="entry name" value="Periplasmic binding protein-like II"/>
    <property type="match status" value="2"/>
</dbReference>
<evidence type="ECO:0000313" key="6">
    <source>
        <dbReference type="EMBL" id="EKW9777074.1"/>
    </source>
</evidence>
<dbReference type="PROSITE" id="PS50931">
    <property type="entry name" value="HTH_LYSR"/>
    <property type="match status" value="1"/>
</dbReference>
<gene>
    <name evidence="8" type="primary">benM_1</name>
    <name evidence="7" type="synonym">benM_3</name>
    <name evidence="7" type="ORF">NCTC10975_01409</name>
    <name evidence="8" type="ORF">NCTC11938_00180</name>
    <name evidence="6" type="ORF">PW210_002936</name>
</gene>
<dbReference type="PRINTS" id="PR00039">
    <property type="entry name" value="HTHLYSR"/>
</dbReference>
<dbReference type="Proteomes" id="UP001171165">
    <property type="component" value="Unassembled WGS sequence"/>
</dbReference>
<evidence type="ECO:0000256" key="4">
    <source>
        <dbReference type="ARBA" id="ARBA00023163"/>
    </source>
</evidence>
<protein>
    <submittedName>
        <fullName evidence="6 8">LysR-family transcriptional regulator</fullName>
    </submittedName>
</protein>
<dbReference type="EMBL" id="ABKSPD020000011">
    <property type="protein sequence ID" value="EKW9777074.1"/>
    <property type="molecule type" value="Genomic_DNA"/>
</dbReference>
<evidence type="ECO:0000313" key="10">
    <source>
        <dbReference type="Proteomes" id="UP000254191"/>
    </source>
</evidence>
<name>A0A2X1X5H5_PROMI</name>
<dbReference type="GO" id="GO:0003700">
    <property type="term" value="F:DNA-binding transcription factor activity"/>
    <property type="evidence" value="ECO:0007669"/>
    <property type="project" value="InterPro"/>
</dbReference>
<dbReference type="Gene3D" id="1.10.10.10">
    <property type="entry name" value="Winged helix-like DNA-binding domain superfamily/Winged helix DNA-binding domain"/>
    <property type="match status" value="1"/>
</dbReference>
<dbReference type="Pfam" id="PF00126">
    <property type="entry name" value="HTH_1"/>
    <property type="match status" value="1"/>
</dbReference>
<dbReference type="PANTHER" id="PTHR30346">
    <property type="entry name" value="TRANSCRIPTIONAL DUAL REGULATOR HCAR-RELATED"/>
    <property type="match status" value="1"/>
</dbReference>
<dbReference type="Proteomes" id="UP000254191">
    <property type="component" value="Unassembled WGS sequence"/>
</dbReference>
<proteinExistence type="inferred from homology"/>
<dbReference type="FunFam" id="1.10.10.10:FF:000001">
    <property type="entry name" value="LysR family transcriptional regulator"/>
    <property type="match status" value="1"/>
</dbReference>
<comment type="similarity">
    <text evidence="1">Belongs to the LysR transcriptional regulatory family.</text>
</comment>